<evidence type="ECO:0000256" key="1">
    <source>
        <dbReference type="SAM" id="MobiDB-lite"/>
    </source>
</evidence>
<dbReference type="Gramene" id="OMERI06G17330.1">
    <property type="protein sequence ID" value="OMERI06G17330.1"/>
    <property type="gene ID" value="OMERI06G17330"/>
</dbReference>
<reference evidence="2" key="1">
    <citation type="submission" date="2015-04" db="UniProtKB">
        <authorList>
            <consortium name="EnsemblPlants"/>
        </authorList>
    </citation>
    <scope>IDENTIFICATION</scope>
</reference>
<dbReference type="EnsemblPlants" id="OMERI06G17330.1">
    <property type="protein sequence ID" value="OMERI06G17330.1"/>
    <property type="gene ID" value="OMERI06G17330"/>
</dbReference>
<dbReference type="HOGENOM" id="CLU_2642271_0_0_1"/>
<feature type="compositionally biased region" description="Basic and acidic residues" evidence="1">
    <location>
        <begin position="54"/>
        <end position="66"/>
    </location>
</feature>
<proteinExistence type="predicted"/>
<organism evidence="2">
    <name type="scientific">Oryza meridionalis</name>
    <dbReference type="NCBI Taxonomy" id="40149"/>
    <lineage>
        <taxon>Eukaryota</taxon>
        <taxon>Viridiplantae</taxon>
        <taxon>Streptophyta</taxon>
        <taxon>Embryophyta</taxon>
        <taxon>Tracheophyta</taxon>
        <taxon>Spermatophyta</taxon>
        <taxon>Magnoliopsida</taxon>
        <taxon>Liliopsida</taxon>
        <taxon>Poales</taxon>
        <taxon>Poaceae</taxon>
        <taxon>BOP clade</taxon>
        <taxon>Oryzoideae</taxon>
        <taxon>Oryzeae</taxon>
        <taxon>Oryzinae</taxon>
        <taxon>Oryza</taxon>
    </lineage>
</organism>
<accession>A0A0E0E2B5</accession>
<evidence type="ECO:0000313" key="2">
    <source>
        <dbReference type="EnsemblPlants" id="OMERI06G17330.1"/>
    </source>
</evidence>
<evidence type="ECO:0000313" key="3">
    <source>
        <dbReference type="Proteomes" id="UP000008021"/>
    </source>
</evidence>
<feature type="region of interest" description="Disordered" evidence="1">
    <location>
        <begin position="52"/>
        <end position="77"/>
    </location>
</feature>
<dbReference type="Proteomes" id="UP000008021">
    <property type="component" value="Chromosome 6"/>
</dbReference>
<sequence>MGLAPSPVSMAAIWVVGSEVVGTMVEETTAHHPQQSHPSLSCRGQCTAATDWSPGDRSHAAIDHQWDGGGSRRAIAC</sequence>
<name>A0A0E0E2B5_9ORYZ</name>
<keyword evidence="3" id="KW-1185">Reference proteome</keyword>
<protein>
    <submittedName>
        <fullName evidence="2">Uncharacterized protein</fullName>
    </submittedName>
</protein>
<dbReference type="AlphaFoldDB" id="A0A0E0E2B5"/>
<reference evidence="2" key="2">
    <citation type="submission" date="2018-05" db="EMBL/GenBank/DDBJ databases">
        <title>OmerRS3 (Oryza meridionalis Reference Sequence Version 3).</title>
        <authorList>
            <person name="Zhang J."/>
            <person name="Kudrna D."/>
            <person name="Lee S."/>
            <person name="Talag J."/>
            <person name="Welchert J."/>
            <person name="Wing R.A."/>
        </authorList>
    </citation>
    <scope>NUCLEOTIDE SEQUENCE [LARGE SCALE GENOMIC DNA]</scope>
    <source>
        <strain evidence="2">cv. OR44</strain>
    </source>
</reference>